<dbReference type="AlphaFoldDB" id="A0A7W6DG93"/>
<dbReference type="GO" id="GO:0051213">
    <property type="term" value="F:dioxygenase activity"/>
    <property type="evidence" value="ECO:0007669"/>
    <property type="project" value="UniProtKB-KW"/>
</dbReference>
<evidence type="ECO:0000313" key="3">
    <source>
        <dbReference type="EMBL" id="MBB3982029.1"/>
    </source>
</evidence>
<proteinExistence type="predicted"/>
<keyword evidence="4" id="KW-1185">Reference proteome</keyword>
<dbReference type="Pfam" id="PF13577">
    <property type="entry name" value="SnoaL_4"/>
    <property type="match status" value="1"/>
</dbReference>
<name>A0A7W6DG93_9SPHN</name>
<organism evidence="3 4">
    <name type="scientific">Sphingobium fontiphilum</name>
    <dbReference type="NCBI Taxonomy" id="944425"/>
    <lineage>
        <taxon>Bacteria</taxon>
        <taxon>Pseudomonadati</taxon>
        <taxon>Pseudomonadota</taxon>
        <taxon>Alphaproteobacteria</taxon>
        <taxon>Sphingomonadales</taxon>
        <taxon>Sphingomonadaceae</taxon>
        <taxon>Sphingobium</taxon>
    </lineage>
</organism>
<dbReference type="Gene3D" id="3.10.450.50">
    <property type="match status" value="1"/>
</dbReference>
<feature type="domain" description="SnoaL-like" evidence="2">
    <location>
        <begin position="62"/>
        <end position="184"/>
    </location>
</feature>
<dbReference type="InterPro" id="IPR037401">
    <property type="entry name" value="SnoaL-like"/>
</dbReference>
<dbReference type="RefSeq" id="WP_343052312.1">
    <property type="nucleotide sequence ID" value="NZ_JACIEB010000003.1"/>
</dbReference>
<accession>A0A7W6DG93</accession>
<gene>
    <name evidence="3" type="ORF">GGR44_001688</name>
</gene>
<keyword evidence="3" id="KW-0560">Oxidoreductase</keyword>
<evidence type="ECO:0000259" key="2">
    <source>
        <dbReference type="Pfam" id="PF13577"/>
    </source>
</evidence>
<dbReference type="EMBL" id="JACIEB010000003">
    <property type="protein sequence ID" value="MBB3982029.1"/>
    <property type="molecule type" value="Genomic_DNA"/>
</dbReference>
<dbReference type="SUPFAM" id="SSF54427">
    <property type="entry name" value="NTF2-like"/>
    <property type="match status" value="1"/>
</dbReference>
<protein>
    <submittedName>
        <fullName evidence="3">3-phenylpropionate/cinnamic acid dioxygenase small subunit</fullName>
    </submittedName>
</protein>
<dbReference type="Proteomes" id="UP000552757">
    <property type="component" value="Unassembled WGS sequence"/>
</dbReference>
<keyword evidence="3" id="KW-0223">Dioxygenase</keyword>
<evidence type="ECO:0000256" key="1">
    <source>
        <dbReference type="SAM" id="MobiDB-lite"/>
    </source>
</evidence>
<evidence type="ECO:0000313" key="4">
    <source>
        <dbReference type="Proteomes" id="UP000552757"/>
    </source>
</evidence>
<dbReference type="CDD" id="cd00531">
    <property type="entry name" value="NTF2_like"/>
    <property type="match status" value="1"/>
</dbReference>
<reference evidence="3 4" key="1">
    <citation type="submission" date="2020-08" db="EMBL/GenBank/DDBJ databases">
        <title>Genomic Encyclopedia of Type Strains, Phase IV (KMG-IV): sequencing the most valuable type-strain genomes for metagenomic binning, comparative biology and taxonomic classification.</title>
        <authorList>
            <person name="Goeker M."/>
        </authorList>
    </citation>
    <scope>NUCLEOTIDE SEQUENCE [LARGE SCALE GENOMIC DNA]</scope>
    <source>
        <strain evidence="3 4">DSM 29348</strain>
    </source>
</reference>
<comment type="caution">
    <text evidence="3">The sequence shown here is derived from an EMBL/GenBank/DDBJ whole genome shotgun (WGS) entry which is preliminary data.</text>
</comment>
<feature type="region of interest" description="Disordered" evidence="1">
    <location>
        <begin position="1"/>
        <end position="20"/>
    </location>
</feature>
<sequence length="194" mass="21999">MHREADASRRPGKVDKKPDVACPILPFGGQDRATRPYVSPDNKGRKNMPAHGSLLRRLPVCAEDERAIKHVLLRYATGIDTRDWPLFRTCFAQDCETDYGSFGHWRGPREIAEYMADAHRHMGPTLHRITNIVIEKRDDQVHARSYVDAILPEAAQGGMTHRATGYYDDCLVRTSEGWKISRRKFTLVKAGLDG</sequence>
<dbReference type="InterPro" id="IPR032710">
    <property type="entry name" value="NTF2-like_dom_sf"/>
</dbReference>
<feature type="compositionally biased region" description="Basic and acidic residues" evidence="1">
    <location>
        <begin position="1"/>
        <end position="19"/>
    </location>
</feature>